<gene>
    <name evidence="2" type="ORF">VTL71DRAFT_14897</name>
</gene>
<evidence type="ECO:0000256" key="1">
    <source>
        <dbReference type="SAM" id="MobiDB-lite"/>
    </source>
</evidence>
<protein>
    <submittedName>
        <fullName evidence="2">Uncharacterized protein</fullName>
    </submittedName>
</protein>
<reference evidence="2 3" key="1">
    <citation type="journal article" date="2024" name="Commun. Biol.">
        <title>Comparative genomic analysis of thermophilic fungi reveals convergent evolutionary adaptations and gene losses.</title>
        <authorList>
            <person name="Steindorff A.S."/>
            <person name="Aguilar-Pontes M.V."/>
            <person name="Robinson A.J."/>
            <person name="Andreopoulos B."/>
            <person name="LaButti K."/>
            <person name="Kuo A."/>
            <person name="Mondo S."/>
            <person name="Riley R."/>
            <person name="Otillar R."/>
            <person name="Haridas S."/>
            <person name="Lipzen A."/>
            <person name="Grimwood J."/>
            <person name="Schmutz J."/>
            <person name="Clum A."/>
            <person name="Reid I.D."/>
            <person name="Moisan M.C."/>
            <person name="Butler G."/>
            <person name="Nguyen T.T.M."/>
            <person name="Dewar K."/>
            <person name="Conant G."/>
            <person name="Drula E."/>
            <person name="Henrissat B."/>
            <person name="Hansel C."/>
            <person name="Singer S."/>
            <person name="Hutchinson M.I."/>
            <person name="de Vries R.P."/>
            <person name="Natvig D.O."/>
            <person name="Powell A.J."/>
            <person name="Tsang A."/>
            <person name="Grigoriev I.V."/>
        </authorList>
    </citation>
    <scope>NUCLEOTIDE SEQUENCE [LARGE SCALE GENOMIC DNA]</scope>
    <source>
        <strain evidence="2 3">CBS 494.80</strain>
    </source>
</reference>
<proteinExistence type="predicted"/>
<feature type="region of interest" description="Disordered" evidence="1">
    <location>
        <begin position="1"/>
        <end position="53"/>
    </location>
</feature>
<organism evidence="2 3">
    <name type="scientific">Oculimacula yallundae</name>
    <dbReference type="NCBI Taxonomy" id="86028"/>
    <lineage>
        <taxon>Eukaryota</taxon>
        <taxon>Fungi</taxon>
        <taxon>Dikarya</taxon>
        <taxon>Ascomycota</taxon>
        <taxon>Pezizomycotina</taxon>
        <taxon>Leotiomycetes</taxon>
        <taxon>Helotiales</taxon>
        <taxon>Ploettnerulaceae</taxon>
        <taxon>Oculimacula</taxon>
    </lineage>
</organism>
<feature type="compositionally biased region" description="Acidic residues" evidence="1">
    <location>
        <begin position="21"/>
        <end position="39"/>
    </location>
</feature>
<dbReference type="EMBL" id="JAZHXI010000008">
    <property type="protein sequence ID" value="KAL2068560.1"/>
    <property type="molecule type" value="Genomic_DNA"/>
</dbReference>
<sequence>MPPHQANGGEHSGQSDGAYVAEEEEEEEEDKEGELMEAEPEMKSKKKNRVRTKKANSTDVSISIFDNSNIMQLVVMSEAEILRSAVCKYLKRVEKTEDVEDSDDDICYDQTTTKNRHKGNYRYNNLIRCLEAVSEEFDKHYTLWDEFDVKIAKDLKFPLKSSVDKIWKLVQVWYSWTTTDKLTLGRDAFQRERMVRFCRVMELPKLLQQAVFKHKVDEVVDEDKKIHEMSKAGFHPEQQADKNDK</sequence>
<comment type="caution">
    <text evidence="2">The sequence shown here is derived from an EMBL/GenBank/DDBJ whole genome shotgun (WGS) entry which is preliminary data.</text>
</comment>
<evidence type="ECO:0000313" key="2">
    <source>
        <dbReference type="EMBL" id="KAL2068560.1"/>
    </source>
</evidence>
<accession>A0ABR4CFM4</accession>
<feature type="compositionally biased region" description="Basic residues" evidence="1">
    <location>
        <begin position="44"/>
        <end position="53"/>
    </location>
</feature>
<keyword evidence="3" id="KW-1185">Reference proteome</keyword>
<name>A0ABR4CFM4_9HELO</name>
<evidence type="ECO:0000313" key="3">
    <source>
        <dbReference type="Proteomes" id="UP001595075"/>
    </source>
</evidence>
<dbReference type="Proteomes" id="UP001595075">
    <property type="component" value="Unassembled WGS sequence"/>
</dbReference>